<feature type="compositionally biased region" description="Gly residues" evidence="8">
    <location>
        <begin position="83"/>
        <end position="93"/>
    </location>
</feature>
<evidence type="ECO:0000256" key="2">
    <source>
        <dbReference type="ARBA" id="ARBA00009423"/>
    </source>
</evidence>
<feature type="coiled-coil region" evidence="7">
    <location>
        <begin position="578"/>
        <end position="658"/>
    </location>
</feature>
<keyword evidence="6" id="KW-0206">Cytoskeleton</keyword>
<evidence type="ECO:0000256" key="7">
    <source>
        <dbReference type="SAM" id="Coils"/>
    </source>
</evidence>
<feature type="compositionally biased region" description="Polar residues" evidence="8">
    <location>
        <begin position="224"/>
        <end position="239"/>
    </location>
</feature>
<dbReference type="Pfam" id="PF05010">
    <property type="entry name" value="TACC_C"/>
    <property type="match status" value="1"/>
</dbReference>
<evidence type="ECO:0000256" key="8">
    <source>
        <dbReference type="SAM" id="MobiDB-lite"/>
    </source>
</evidence>
<evidence type="ECO:0000259" key="9">
    <source>
        <dbReference type="Pfam" id="PF05010"/>
    </source>
</evidence>
<feature type="compositionally biased region" description="Basic and acidic residues" evidence="8">
    <location>
        <begin position="205"/>
        <end position="222"/>
    </location>
</feature>
<organism evidence="10 11">
    <name type="scientific">Myotis myotis</name>
    <name type="common">Greater mouse-eared bat</name>
    <name type="synonym">Vespertilio myotis</name>
    <dbReference type="NCBI Taxonomy" id="51298"/>
    <lineage>
        <taxon>Eukaryota</taxon>
        <taxon>Metazoa</taxon>
        <taxon>Chordata</taxon>
        <taxon>Craniata</taxon>
        <taxon>Vertebrata</taxon>
        <taxon>Euteleostomi</taxon>
        <taxon>Mammalia</taxon>
        <taxon>Eutheria</taxon>
        <taxon>Laurasiatheria</taxon>
        <taxon>Chiroptera</taxon>
        <taxon>Yangochiroptera</taxon>
        <taxon>Vespertilionidae</taxon>
        <taxon>Myotis</taxon>
    </lineage>
</organism>
<dbReference type="VEuPathDB" id="HostDB:GeneID_118665328"/>
<feature type="compositionally biased region" description="Low complexity" evidence="8">
    <location>
        <begin position="383"/>
        <end position="392"/>
    </location>
</feature>
<feature type="compositionally biased region" description="Basic residues" evidence="8">
    <location>
        <begin position="319"/>
        <end position="332"/>
    </location>
</feature>
<evidence type="ECO:0000256" key="4">
    <source>
        <dbReference type="ARBA" id="ARBA00022553"/>
    </source>
</evidence>
<gene>
    <name evidence="10" type="ORF">mMyoMyo1_018704</name>
</gene>
<proteinExistence type="inferred from homology"/>
<dbReference type="Gene3D" id="1.20.5.1700">
    <property type="match status" value="1"/>
</dbReference>
<dbReference type="InterPro" id="IPR057663">
    <property type="entry name" value="TACC3_Aurora-A_bind"/>
</dbReference>
<feature type="region of interest" description="Disordered" evidence="8">
    <location>
        <begin position="509"/>
        <end position="556"/>
    </location>
</feature>
<dbReference type="FunFam" id="1.20.5.1700:FF:000001">
    <property type="entry name" value="Transforming acidic coiled-coil-containing protein 1 isoform 2"/>
    <property type="match status" value="1"/>
</dbReference>
<feature type="compositionally biased region" description="Polar residues" evidence="8">
    <location>
        <begin position="165"/>
        <end position="178"/>
    </location>
</feature>
<sequence length="775" mass="82417">MSLLLPGDENAAADSRAESCGFLSAPPDLSGRSPVLRPSQKENVPPRSTARATKVTFQTPLRDPHTHRILTPSMSGRLEAGCAPGGGAGGESSPGGWARKENQQLTKEVDAKPTDEILQKPAVAAAHPAPEDARPASEDGHPCRPASTPQAPPDPSSCPQAPASLENQFPSPQGTSDGPGQGLEENDSSYSLEKTLAPTSEVLEDPPRIASPDRTEDPHRAPGESSNGPPASSVETPSPSAAHPPVALGEDPATDLPGARASPEDTAGPESTAPARPPETGGATAPGPQDEETSGHMAGSGGKGPVRLEFDFSDEAPSKRPRPPRKLGRRPAARPEAPSEEAGEGPVPPPRGSYSLDWDKLEDPNFNPFAGQGEPCPPERPQGRPAGPGAAGDSPLSQQVPPAPTDGTPVMQTTAGTSGPVGEEGTAPPPEPVAAPSRPGPEPTASAADPAAPALQRPEPAWDPREEHFQDAAEVLGMGVDVDYLEQFGTSQFKESALRKQSLYLKFDPLLKGSPERPAPAAPEPSSVQGAEAPSPGAPPEAPLVDLDFPAAPALPVPPPPCVLRPGGPLVDVLQYSQRDLDAAVEAAQKEVLQLRSQCEELRQKNLEMGKVMDGYESFMYQAMEEAQKQQELAKAEIQKVLKEKEQLSSDLSSMEKSFSDLFKRFEKQKEVIEGYRTNEESLKKCVEDYIVRVQKEGQRYQALKAHAEEKLRLASEEIAQVRSKAQAEALAFQASLRKEQMRVQSLEKAVEQKTKENDELTRICDDLISKMEKI</sequence>
<feature type="domain" description="Transforming acidic coiled-coil-containing protein C-terminal" evidence="9">
    <location>
        <begin position="576"/>
        <end position="769"/>
    </location>
</feature>
<feature type="compositionally biased region" description="Pro residues" evidence="8">
    <location>
        <begin position="427"/>
        <end position="442"/>
    </location>
</feature>
<comment type="caution">
    <text evidence="10">The sequence shown here is derived from an EMBL/GenBank/DDBJ whole genome shotgun (WGS) entry which is preliminary data.</text>
</comment>
<feature type="region of interest" description="Disordered" evidence="8">
    <location>
        <begin position="1"/>
        <end position="464"/>
    </location>
</feature>
<reference evidence="10 11" key="1">
    <citation type="journal article" date="2020" name="Nature">
        <title>Six reference-quality genomes reveal evolution of bat adaptations.</title>
        <authorList>
            <person name="Jebb D."/>
            <person name="Huang Z."/>
            <person name="Pippel M."/>
            <person name="Hughes G.M."/>
            <person name="Lavrichenko K."/>
            <person name="Devanna P."/>
            <person name="Winkler S."/>
            <person name="Jermiin L.S."/>
            <person name="Skirmuntt E.C."/>
            <person name="Katzourakis A."/>
            <person name="Burkitt-Gray L."/>
            <person name="Ray D.A."/>
            <person name="Sullivan K.A.M."/>
            <person name="Roscito J.G."/>
            <person name="Kirilenko B.M."/>
            <person name="Davalos L.M."/>
            <person name="Corthals A.P."/>
            <person name="Power M.L."/>
            <person name="Jones G."/>
            <person name="Ransome R.D."/>
            <person name="Dechmann D.K.N."/>
            <person name="Locatelli A.G."/>
            <person name="Puechmaille S.J."/>
            <person name="Fedrigo O."/>
            <person name="Jarvis E.D."/>
            <person name="Hiller M."/>
            <person name="Vernes S.C."/>
            <person name="Myers E.W."/>
            <person name="Teeling E.C."/>
        </authorList>
    </citation>
    <scope>NUCLEOTIDE SEQUENCE [LARGE SCALE GENOMIC DNA]</scope>
    <source>
        <strain evidence="10">MMyoMyo1</strain>
        <tissue evidence="10">Flight muscle</tissue>
    </source>
</reference>
<evidence type="ECO:0000256" key="6">
    <source>
        <dbReference type="ARBA" id="ARBA00023212"/>
    </source>
</evidence>
<evidence type="ECO:0000256" key="1">
    <source>
        <dbReference type="ARBA" id="ARBA00004245"/>
    </source>
</evidence>
<feature type="compositionally biased region" description="Low complexity" evidence="8">
    <location>
        <begin position="272"/>
        <end position="288"/>
    </location>
</feature>
<dbReference type="PANTHER" id="PTHR13924:SF4">
    <property type="entry name" value="TRANSFORMING ACIDIC COILED-COIL-CONTAINING PROTEIN 3"/>
    <property type="match status" value="1"/>
</dbReference>
<comment type="similarity">
    <text evidence="2">Belongs to the TACC family.</text>
</comment>
<keyword evidence="3" id="KW-0963">Cytoplasm</keyword>
<dbReference type="InterPro" id="IPR007707">
    <property type="entry name" value="TACC_C"/>
</dbReference>
<keyword evidence="4" id="KW-0597">Phosphoprotein</keyword>
<name>A0A7J8AR92_MYOMY</name>
<dbReference type="Proteomes" id="UP000527355">
    <property type="component" value="Unassembled WGS sequence"/>
</dbReference>
<dbReference type="AlphaFoldDB" id="A0A7J8AR92"/>
<dbReference type="EMBL" id="JABWUV010000001">
    <property type="protein sequence ID" value="KAF6389117.1"/>
    <property type="molecule type" value="Genomic_DNA"/>
</dbReference>
<feature type="compositionally biased region" description="Low complexity" evidence="8">
    <location>
        <begin position="443"/>
        <end position="458"/>
    </location>
</feature>
<dbReference type="GO" id="GO:0005856">
    <property type="term" value="C:cytoskeleton"/>
    <property type="evidence" value="ECO:0007669"/>
    <property type="project" value="UniProtKB-SubCell"/>
</dbReference>
<protein>
    <submittedName>
        <fullName evidence="10">Transforming acidic coiled-coil containing protein 3</fullName>
    </submittedName>
</protein>
<dbReference type="InterPro" id="IPR039915">
    <property type="entry name" value="TACC"/>
</dbReference>
<feature type="compositionally biased region" description="Basic and acidic residues" evidence="8">
    <location>
        <begin position="129"/>
        <end position="142"/>
    </location>
</feature>
<dbReference type="PANTHER" id="PTHR13924">
    <property type="entry name" value="TRANSFORMING ACIDIC COILED-COIL CONTAINING PROTEIN 1/2"/>
    <property type="match status" value="1"/>
</dbReference>
<dbReference type="GO" id="GO:0021987">
    <property type="term" value="P:cerebral cortex development"/>
    <property type="evidence" value="ECO:0007669"/>
    <property type="project" value="TreeGrafter"/>
</dbReference>
<comment type="subcellular location">
    <subcellularLocation>
        <location evidence="1">Cytoplasm</location>
        <location evidence="1">Cytoskeleton</location>
    </subcellularLocation>
</comment>
<dbReference type="Pfam" id="PF25777">
    <property type="entry name" value="Aurora-A_bind_TACC3"/>
    <property type="match status" value="1"/>
</dbReference>
<feature type="compositionally biased region" description="Low complexity" evidence="8">
    <location>
        <begin position="543"/>
        <end position="552"/>
    </location>
</feature>
<feature type="compositionally biased region" description="Low complexity" evidence="8">
    <location>
        <begin position="524"/>
        <end position="535"/>
    </location>
</feature>
<keyword evidence="5 7" id="KW-0175">Coiled coil</keyword>
<dbReference type="GO" id="GO:0007097">
    <property type="term" value="P:nuclear migration"/>
    <property type="evidence" value="ECO:0007669"/>
    <property type="project" value="TreeGrafter"/>
</dbReference>
<dbReference type="GO" id="GO:0005737">
    <property type="term" value="C:cytoplasm"/>
    <property type="evidence" value="ECO:0007669"/>
    <property type="project" value="TreeGrafter"/>
</dbReference>
<evidence type="ECO:0000256" key="3">
    <source>
        <dbReference type="ARBA" id="ARBA00022490"/>
    </source>
</evidence>
<feature type="coiled-coil region" evidence="7">
    <location>
        <begin position="705"/>
        <end position="771"/>
    </location>
</feature>
<dbReference type="OrthoDB" id="10255048at2759"/>
<evidence type="ECO:0000313" key="10">
    <source>
        <dbReference type="EMBL" id="KAF6389117.1"/>
    </source>
</evidence>
<accession>A0A7J8AR92</accession>
<dbReference type="GO" id="GO:0007052">
    <property type="term" value="P:mitotic spindle organization"/>
    <property type="evidence" value="ECO:0007669"/>
    <property type="project" value="InterPro"/>
</dbReference>
<evidence type="ECO:0000313" key="11">
    <source>
        <dbReference type="Proteomes" id="UP000527355"/>
    </source>
</evidence>
<evidence type="ECO:0000256" key="5">
    <source>
        <dbReference type="ARBA" id="ARBA00023054"/>
    </source>
</evidence>
<feature type="compositionally biased region" description="Basic and acidic residues" evidence="8">
    <location>
        <begin position="98"/>
        <end position="118"/>
    </location>
</feature>
<keyword evidence="11" id="KW-1185">Reference proteome</keyword>